<organism evidence="1 2">
    <name type="scientific">Pleuronectes platessa</name>
    <name type="common">European plaice</name>
    <dbReference type="NCBI Taxonomy" id="8262"/>
    <lineage>
        <taxon>Eukaryota</taxon>
        <taxon>Metazoa</taxon>
        <taxon>Chordata</taxon>
        <taxon>Craniata</taxon>
        <taxon>Vertebrata</taxon>
        <taxon>Euteleostomi</taxon>
        <taxon>Actinopterygii</taxon>
        <taxon>Neopterygii</taxon>
        <taxon>Teleostei</taxon>
        <taxon>Neoteleostei</taxon>
        <taxon>Acanthomorphata</taxon>
        <taxon>Carangaria</taxon>
        <taxon>Pleuronectiformes</taxon>
        <taxon>Pleuronectoidei</taxon>
        <taxon>Pleuronectidae</taxon>
        <taxon>Pleuronectes</taxon>
    </lineage>
</organism>
<evidence type="ECO:0000313" key="2">
    <source>
        <dbReference type="Proteomes" id="UP001153269"/>
    </source>
</evidence>
<evidence type="ECO:0000313" key="1">
    <source>
        <dbReference type="EMBL" id="CAB1420962.1"/>
    </source>
</evidence>
<reference evidence="1" key="1">
    <citation type="submission" date="2020-03" db="EMBL/GenBank/DDBJ databases">
        <authorList>
            <person name="Weist P."/>
        </authorList>
    </citation>
    <scope>NUCLEOTIDE SEQUENCE</scope>
</reference>
<protein>
    <submittedName>
        <fullName evidence="1">Uncharacterized protein</fullName>
    </submittedName>
</protein>
<proteinExistence type="predicted"/>
<dbReference type="Proteomes" id="UP001153269">
    <property type="component" value="Unassembled WGS sequence"/>
</dbReference>
<accession>A0A9N7YCA3</accession>
<sequence>MTDRGCHRDSGSKLVPIEVWVDKGWGAEDVLVLIQISFNPSSPSLRPSITHPPPSPIPLPPAPAYILSLHPPITCYPKGVIQAGSLERNGLFFPHIVLFFHRSFPPLPPSFTLCCLIADGSVGQQQQQQQSRSQSVSKR</sequence>
<comment type="caution">
    <text evidence="1">The sequence shown here is derived from an EMBL/GenBank/DDBJ whole genome shotgun (WGS) entry which is preliminary data.</text>
</comment>
<dbReference type="AlphaFoldDB" id="A0A9N7YCA3"/>
<keyword evidence="2" id="KW-1185">Reference proteome</keyword>
<name>A0A9N7YCA3_PLEPL</name>
<gene>
    <name evidence="1" type="ORF">PLEPLA_LOCUS8840</name>
</gene>
<dbReference type="EMBL" id="CADEAL010000494">
    <property type="protein sequence ID" value="CAB1420962.1"/>
    <property type="molecule type" value="Genomic_DNA"/>
</dbReference>